<name>A0ABV2KAQ0_SPOPS</name>
<dbReference type="Proteomes" id="UP001549104">
    <property type="component" value="Unassembled WGS sequence"/>
</dbReference>
<organism evidence="1 2">
    <name type="scientific">Sporosarcina psychrophila</name>
    <name type="common">Bacillus psychrophilus</name>
    <dbReference type="NCBI Taxonomy" id="1476"/>
    <lineage>
        <taxon>Bacteria</taxon>
        <taxon>Bacillati</taxon>
        <taxon>Bacillota</taxon>
        <taxon>Bacilli</taxon>
        <taxon>Bacillales</taxon>
        <taxon>Caryophanaceae</taxon>
        <taxon>Sporosarcina</taxon>
    </lineage>
</organism>
<sequence>MDLITPNNHGSQKVINMQINITITVKVDPRAINILVAVGSIAAKLLGL</sequence>
<proteinExistence type="predicted"/>
<evidence type="ECO:0000313" key="1">
    <source>
        <dbReference type="EMBL" id="MET3658145.1"/>
    </source>
</evidence>
<keyword evidence="2" id="KW-1185">Reference proteome</keyword>
<gene>
    <name evidence="1" type="ORF">ABIC55_003262</name>
</gene>
<reference evidence="1 2" key="1">
    <citation type="submission" date="2024-06" db="EMBL/GenBank/DDBJ databases">
        <title>Sorghum-associated microbial communities from plants grown in Nebraska, USA.</title>
        <authorList>
            <person name="Schachtman D."/>
        </authorList>
    </citation>
    <scope>NUCLEOTIDE SEQUENCE [LARGE SCALE GENOMIC DNA]</scope>
    <source>
        <strain evidence="1 2">1288</strain>
    </source>
</reference>
<accession>A0ABV2KAQ0</accession>
<comment type="caution">
    <text evidence="1">The sequence shown here is derived from an EMBL/GenBank/DDBJ whole genome shotgun (WGS) entry which is preliminary data.</text>
</comment>
<dbReference type="EMBL" id="JBEPME010000005">
    <property type="protein sequence ID" value="MET3658145.1"/>
    <property type="molecule type" value="Genomic_DNA"/>
</dbReference>
<protein>
    <submittedName>
        <fullName evidence="1">Uncharacterized protein</fullName>
    </submittedName>
</protein>
<evidence type="ECO:0000313" key="2">
    <source>
        <dbReference type="Proteomes" id="UP001549104"/>
    </source>
</evidence>